<evidence type="ECO:0000256" key="6">
    <source>
        <dbReference type="ARBA" id="ARBA00022989"/>
    </source>
</evidence>
<feature type="transmembrane region" description="Helical" evidence="9">
    <location>
        <begin position="168"/>
        <end position="184"/>
    </location>
</feature>
<evidence type="ECO:0000256" key="7">
    <source>
        <dbReference type="ARBA" id="ARBA00023136"/>
    </source>
</evidence>
<dbReference type="InterPro" id="IPR050297">
    <property type="entry name" value="LipidA_mod_glycosyltrf_83"/>
</dbReference>
<feature type="transmembrane region" description="Helical" evidence="9">
    <location>
        <begin position="196"/>
        <end position="217"/>
    </location>
</feature>
<evidence type="ECO:0000256" key="3">
    <source>
        <dbReference type="ARBA" id="ARBA00022676"/>
    </source>
</evidence>
<keyword evidence="12" id="KW-1185">Reference proteome</keyword>
<feature type="transmembrane region" description="Helical" evidence="9">
    <location>
        <begin position="143"/>
        <end position="162"/>
    </location>
</feature>
<feature type="region of interest" description="Disordered" evidence="8">
    <location>
        <begin position="476"/>
        <end position="508"/>
    </location>
</feature>
<protein>
    <recommendedName>
        <fullName evidence="10">Glycosyltransferase RgtA/B/C/D-like domain-containing protein</fullName>
    </recommendedName>
</protein>
<reference evidence="11" key="1">
    <citation type="journal article" date="2014" name="Int. J. Syst. Evol. Microbiol.">
        <title>Complete genome sequence of Corynebacterium casei LMG S-19264T (=DSM 44701T), isolated from a smear-ripened cheese.</title>
        <authorList>
            <consortium name="US DOE Joint Genome Institute (JGI-PGF)"/>
            <person name="Walter F."/>
            <person name="Albersmeier A."/>
            <person name="Kalinowski J."/>
            <person name="Ruckert C."/>
        </authorList>
    </citation>
    <scope>NUCLEOTIDE SEQUENCE</scope>
    <source>
        <strain evidence="11">CGMCC 1.3617</strain>
    </source>
</reference>
<proteinExistence type="predicted"/>
<evidence type="ECO:0000313" key="11">
    <source>
        <dbReference type="EMBL" id="GGJ27574.1"/>
    </source>
</evidence>
<dbReference type="EMBL" id="BMKW01000009">
    <property type="protein sequence ID" value="GGJ27574.1"/>
    <property type="molecule type" value="Genomic_DNA"/>
</dbReference>
<feature type="transmembrane region" description="Helical" evidence="9">
    <location>
        <begin position="290"/>
        <end position="312"/>
    </location>
</feature>
<keyword evidence="4" id="KW-0808">Transferase</keyword>
<dbReference type="GO" id="GO:0009103">
    <property type="term" value="P:lipopolysaccharide biosynthetic process"/>
    <property type="evidence" value="ECO:0007669"/>
    <property type="project" value="UniProtKB-ARBA"/>
</dbReference>
<evidence type="ECO:0000313" key="12">
    <source>
        <dbReference type="Proteomes" id="UP000661507"/>
    </source>
</evidence>
<name>A0A917KUG2_9PROT</name>
<comment type="caution">
    <text evidence="11">The sequence shown here is derived from an EMBL/GenBank/DDBJ whole genome shotgun (WGS) entry which is preliminary data.</text>
</comment>
<dbReference type="GO" id="GO:0010041">
    <property type="term" value="P:response to iron(III) ion"/>
    <property type="evidence" value="ECO:0007669"/>
    <property type="project" value="TreeGrafter"/>
</dbReference>
<reference evidence="11" key="2">
    <citation type="submission" date="2020-09" db="EMBL/GenBank/DDBJ databases">
        <authorList>
            <person name="Sun Q."/>
            <person name="Zhou Y."/>
        </authorList>
    </citation>
    <scope>NUCLEOTIDE SEQUENCE</scope>
    <source>
        <strain evidence="11">CGMCC 1.3617</strain>
    </source>
</reference>
<feature type="transmembrane region" description="Helical" evidence="9">
    <location>
        <begin position="257"/>
        <end position="278"/>
    </location>
</feature>
<accession>A0A917KUG2</accession>
<evidence type="ECO:0000256" key="9">
    <source>
        <dbReference type="SAM" id="Phobius"/>
    </source>
</evidence>
<dbReference type="Pfam" id="PF13231">
    <property type="entry name" value="PMT_2"/>
    <property type="match status" value="1"/>
</dbReference>
<keyword evidence="2" id="KW-1003">Cell membrane</keyword>
<evidence type="ECO:0000256" key="4">
    <source>
        <dbReference type="ARBA" id="ARBA00022679"/>
    </source>
</evidence>
<keyword evidence="5 9" id="KW-0812">Transmembrane</keyword>
<comment type="subcellular location">
    <subcellularLocation>
        <location evidence="1">Cell membrane</location>
        <topology evidence="1">Multi-pass membrane protein</topology>
    </subcellularLocation>
</comment>
<keyword evidence="7 9" id="KW-0472">Membrane</keyword>
<feature type="transmembrane region" description="Helical" evidence="9">
    <location>
        <begin position="318"/>
        <end position="334"/>
    </location>
</feature>
<gene>
    <name evidence="11" type="ORF">GCM10011320_38580</name>
</gene>
<evidence type="ECO:0000256" key="1">
    <source>
        <dbReference type="ARBA" id="ARBA00004651"/>
    </source>
</evidence>
<evidence type="ECO:0000259" key="10">
    <source>
        <dbReference type="Pfam" id="PF13231"/>
    </source>
</evidence>
<dbReference type="PANTHER" id="PTHR33908">
    <property type="entry name" value="MANNOSYLTRANSFERASE YKCB-RELATED"/>
    <property type="match status" value="1"/>
</dbReference>
<evidence type="ECO:0000256" key="5">
    <source>
        <dbReference type="ARBA" id="ARBA00022692"/>
    </source>
</evidence>
<dbReference type="Proteomes" id="UP000661507">
    <property type="component" value="Unassembled WGS sequence"/>
</dbReference>
<feature type="transmembrane region" description="Helical" evidence="9">
    <location>
        <begin position="117"/>
        <end position="136"/>
    </location>
</feature>
<dbReference type="InterPro" id="IPR038731">
    <property type="entry name" value="RgtA/B/C-like"/>
</dbReference>
<organism evidence="11 12">
    <name type="scientific">Neoroseomonas lacus</name>
    <dbReference type="NCBI Taxonomy" id="287609"/>
    <lineage>
        <taxon>Bacteria</taxon>
        <taxon>Pseudomonadati</taxon>
        <taxon>Pseudomonadota</taxon>
        <taxon>Alphaproteobacteria</taxon>
        <taxon>Acetobacterales</taxon>
        <taxon>Acetobacteraceae</taxon>
        <taxon>Neoroseomonas</taxon>
    </lineage>
</organism>
<feature type="domain" description="Glycosyltransferase RgtA/B/C/D-like" evidence="10">
    <location>
        <begin position="45"/>
        <end position="212"/>
    </location>
</feature>
<keyword evidence="6 9" id="KW-1133">Transmembrane helix</keyword>
<evidence type="ECO:0000256" key="2">
    <source>
        <dbReference type="ARBA" id="ARBA00022475"/>
    </source>
</evidence>
<dbReference type="GO" id="GO:0016763">
    <property type="term" value="F:pentosyltransferase activity"/>
    <property type="evidence" value="ECO:0007669"/>
    <property type="project" value="TreeGrafter"/>
</dbReference>
<sequence>MAAAAALRLPALGGWSLWADEVATAGLASLSWAELTGTLPWLETTPPVYYLLIKGWTALAGDSDAALRVPSALAGIASVAALGLLCRDAFGRRAAFWAALVLAVTGWHLFHSREARVYAILTLVFLLALLAGRGFAARAVRPGGSWVWSALGLAIISVLAAWLHFAGMIAAATAYLYVLLLMLGRRSLDPRAMGRFLVAGMAAALLVLPVLWLAWVLTSTDEYDGMAWLGGLGYRFAAVSLSRVVLLAPPVLDPWPVLGPACAAVAALLVAVLAWRSLRAGSRTAERMAWAGALLGGMALFLLAQAVGPIVLPRTLQLLVPLVAGLMGLGIAGMRPGVLRVGLFLAFVVSQAPGLHDIFRTPPDGSDWRDLAARLAAAPRDGSVVIALDAFDALAFDRYRAPGGPVADLVLLPAEGPELQRFATARLTSATPVAPEALLATLCGGAMAGSGLLVVERLSPLLDEARRILDTALRPAGAQPGAASGSRSLRLRPWTPPACPARPSAARP</sequence>
<dbReference type="GO" id="GO:0005886">
    <property type="term" value="C:plasma membrane"/>
    <property type="evidence" value="ECO:0007669"/>
    <property type="project" value="UniProtKB-SubCell"/>
</dbReference>
<feature type="compositionally biased region" description="Low complexity" evidence="8">
    <location>
        <begin position="476"/>
        <end position="488"/>
    </location>
</feature>
<keyword evidence="3" id="KW-0328">Glycosyltransferase</keyword>
<feature type="transmembrane region" description="Helical" evidence="9">
    <location>
        <begin position="65"/>
        <end position="85"/>
    </location>
</feature>
<evidence type="ECO:0000256" key="8">
    <source>
        <dbReference type="SAM" id="MobiDB-lite"/>
    </source>
</evidence>
<feature type="transmembrane region" description="Helical" evidence="9">
    <location>
        <begin position="94"/>
        <end position="111"/>
    </location>
</feature>
<dbReference type="AlphaFoldDB" id="A0A917KUG2"/>
<dbReference type="PANTHER" id="PTHR33908:SF3">
    <property type="entry name" value="UNDECAPRENYL PHOSPHATE-ALPHA-4-AMINO-4-DEOXY-L-ARABINOSE ARABINOSYL TRANSFERASE"/>
    <property type="match status" value="1"/>
</dbReference>